<accession>A0A6J4TA73</accession>
<dbReference type="Pfam" id="PF09837">
    <property type="entry name" value="DUF2064"/>
    <property type="match status" value="1"/>
</dbReference>
<dbReference type="SUPFAM" id="SSF53448">
    <property type="entry name" value="Nucleotide-diphospho-sugar transferases"/>
    <property type="match status" value="1"/>
</dbReference>
<dbReference type="InterPro" id="IPR018641">
    <property type="entry name" value="Trfase_1_rSAM/seldom-assoc"/>
</dbReference>
<dbReference type="Gene3D" id="3.90.550.10">
    <property type="entry name" value="Spore Coat Polysaccharide Biosynthesis Protein SpsA, Chain A"/>
    <property type="match status" value="1"/>
</dbReference>
<evidence type="ECO:0008006" key="2">
    <source>
        <dbReference type="Google" id="ProtNLM"/>
    </source>
</evidence>
<sequence length="173" mass="17954">MLGAGPAAALRGELVSRARRWAAGVAPGRAFEATSSFMAAAALRGHDGPVLLIADDVPALDRAHATTALEDLRHGLDVVFAPSTDGSPFLLALNGPHPELFDLLGEGFAVLAAAAADRGGGIGMLRSERRLVTPADARALAADPLAPEELVRHLRHAVDVRRATNPGSLLDRP</sequence>
<dbReference type="AlphaFoldDB" id="A0A6J4TA73"/>
<proteinExistence type="predicted"/>
<organism evidence="1">
    <name type="scientific">uncultured Solirubrobacteraceae bacterium</name>
    <dbReference type="NCBI Taxonomy" id="1162706"/>
    <lineage>
        <taxon>Bacteria</taxon>
        <taxon>Bacillati</taxon>
        <taxon>Actinomycetota</taxon>
        <taxon>Thermoleophilia</taxon>
        <taxon>Solirubrobacterales</taxon>
        <taxon>Solirubrobacteraceae</taxon>
        <taxon>environmental samples</taxon>
    </lineage>
</organism>
<reference evidence="1" key="1">
    <citation type="submission" date="2020-02" db="EMBL/GenBank/DDBJ databases">
        <authorList>
            <person name="Meier V. D."/>
        </authorList>
    </citation>
    <scope>NUCLEOTIDE SEQUENCE</scope>
    <source>
        <strain evidence="1">AVDCRST_MAG53</strain>
    </source>
</reference>
<evidence type="ECO:0000313" key="1">
    <source>
        <dbReference type="EMBL" id="CAA9517440.1"/>
    </source>
</evidence>
<dbReference type="InterPro" id="IPR029044">
    <property type="entry name" value="Nucleotide-diphossugar_trans"/>
</dbReference>
<protein>
    <recommendedName>
        <fullName evidence="2">DUF2064 domain-containing protein</fullName>
    </recommendedName>
</protein>
<gene>
    <name evidence="1" type="ORF">AVDCRST_MAG53-3285</name>
</gene>
<dbReference type="EMBL" id="CADCVR010000096">
    <property type="protein sequence ID" value="CAA9517440.1"/>
    <property type="molecule type" value="Genomic_DNA"/>
</dbReference>
<name>A0A6J4TA73_9ACTN</name>